<protein>
    <submittedName>
        <fullName evidence="2">Uncharacterized protein</fullName>
    </submittedName>
</protein>
<proteinExistence type="predicted"/>
<organism evidence="2 3">
    <name type="scientific">Karstenula rhodostoma CBS 690.94</name>
    <dbReference type="NCBI Taxonomy" id="1392251"/>
    <lineage>
        <taxon>Eukaryota</taxon>
        <taxon>Fungi</taxon>
        <taxon>Dikarya</taxon>
        <taxon>Ascomycota</taxon>
        <taxon>Pezizomycotina</taxon>
        <taxon>Dothideomycetes</taxon>
        <taxon>Pleosporomycetidae</taxon>
        <taxon>Pleosporales</taxon>
        <taxon>Massarineae</taxon>
        <taxon>Didymosphaeriaceae</taxon>
        <taxon>Karstenula</taxon>
    </lineage>
</organism>
<sequence>MSRSQPSRAAKDKAADHVKATEQERLDRYGLDLITWLDDVDRVDLPHEQTLRVLADGNFSASTMPSSAALQLHAVHRRAADADGASASLVRLGVVPQRFMDLAGRLIAVAPGAACLKHVFAEMQRLERGSSMIVPEGSLQNPSPFAAASHVWTTYRALRPYGGRTAEDMVTDAPQPERLVQRAAETPIHLAWTRTTEGNISTPVGQDDVFVQTPDTETTSFNRTFERLAVKVDEADETPSGQPRPRLTSNAAISSPTPRPRKGLEHLTTPSATPPAAAPGQHVYLVESPQHQSDTSQQQREHESAQSSRLHPSTPHHLVSSGNARDQVFDKWPYEVQASHFVGAYIHTLMTQCLTLGAYAVAEFLVQEQGYRYGRSDQGGYVFEARPDAVLFCLDQEKNKVPYIYFEFKRDGRIGERTEKVRREELGQFVAMESDLWKERTARVDKATDDTESKQYTRLMVAFDYNALYIVVIQFSDGYLDYILNLESVTFDPEHTKIEDFAVFKEHGPYMITDKKEMITFSKDFLAIAFSGIDNSTDGKLLIKKLDKELEELLRDLSPSEIDQLQRLQSVHGNVLLDGVREKAGAGRAELRHILARSKIRPQGY</sequence>
<dbReference type="Proteomes" id="UP000799764">
    <property type="component" value="Unassembled WGS sequence"/>
</dbReference>
<dbReference type="AlphaFoldDB" id="A0A9P4P706"/>
<evidence type="ECO:0000313" key="3">
    <source>
        <dbReference type="Proteomes" id="UP000799764"/>
    </source>
</evidence>
<evidence type="ECO:0000313" key="2">
    <source>
        <dbReference type="EMBL" id="KAF2437621.1"/>
    </source>
</evidence>
<gene>
    <name evidence="2" type="ORF">P171DRAFT_491963</name>
</gene>
<feature type="compositionally biased region" description="Basic and acidic residues" evidence="1">
    <location>
        <begin position="9"/>
        <end position="21"/>
    </location>
</feature>
<feature type="compositionally biased region" description="Polar residues" evidence="1">
    <location>
        <begin position="289"/>
        <end position="298"/>
    </location>
</feature>
<feature type="region of interest" description="Disordered" evidence="1">
    <location>
        <begin position="1"/>
        <end position="21"/>
    </location>
</feature>
<evidence type="ECO:0000256" key="1">
    <source>
        <dbReference type="SAM" id="MobiDB-lite"/>
    </source>
</evidence>
<dbReference type="EMBL" id="MU001515">
    <property type="protein sequence ID" value="KAF2437621.1"/>
    <property type="molecule type" value="Genomic_DNA"/>
</dbReference>
<feature type="compositionally biased region" description="Polar residues" evidence="1">
    <location>
        <begin position="247"/>
        <end position="256"/>
    </location>
</feature>
<feature type="region of interest" description="Disordered" evidence="1">
    <location>
        <begin position="230"/>
        <end position="321"/>
    </location>
</feature>
<keyword evidence="3" id="KW-1185">Reference proteome</keyword>
<comment type="caution">
    <text evidence="2">The sequence shown here is derived from an EMBL/GenBank/DDBJ whole genome shotgun (WGS) entry which is preliminary data.</text>
</comment>
<reference evidence="2" key="1">
    <citation type="journal article" date="2020" name="Stud. Mycol.">
        <title>101 Dothideomycetes genomes: a test case for predicting lifestyles and emergence of pathogens.</title>
        <authorList>
            <person name="Haridas S."/>
            <person name="Albert R."/>
            <person name="Binder M."/>
            <person name="Bloem J."/>
            <person name="Labutti K."/>
            <person name="Salamov A."/>
            <person name="Andreopoulos B."/>
            <person name="Baker S."/>
            <person name="Barry K."/>
            <person name="Bills G."/>
            <person name="Bluhm B."/>
            <person name="Cannon C."/>
            <person name="Castanera R."/>
            <person name="Culley D."/>
            <person name="Daum C."/>
            <person name="Ezra D."/>
            <person name="Gonzalez J."/>
            <person name="Henrissat B."/>
            <person name="Kuo A."/>
            <person name="Liang C."/>
            <person name="Lipzen A."/>
            <person name="Lutzoni F."/>
            <person name="Magnuson J."/>
            <person name="Mondo S."/>
            <person name="Nolan M."/>
            <person name="Ohm R."/>
            <person name="Pangilinan J."/>
            <person name="Park H.-J."/>
            <person name="Ramirez L."/>
            <person name="Alfaro M."/>
            <person name="Sun H."/>
            <person name="Tritt A."/>
            <person name="Yoshinaga Y."/>
            <person name="Zwiers L.-H."/>
            <person name="Turgeon B."/>
            <person name="Goodwin S."/>
            <person name="Spatafora J."/>
            <person name="Crous P."/>
            <person name="Grigoriev I."/>
        </authorList>
    </citation>
    <scope>NUCLEOTIDE SEQUENCE</scope>
    <source>
        <strain evidence="2">CBS 690.94</strain>
    </source>
</reference>
<name>A0A9P4P706_9PLEO</name>
<dbReference type="OrthoDB" id="10660656at2759"/>
<accession>A0A9P4P706</accession>